<evidence type="ECO:0000256" key="4">
    <source>
        <dbReference type="ARBA" id="ARBA00022691"/>
    </source>
</evidence>
<name>A0A841I605_9DEIO</name>
<organism evidence="9 10">
    <name type="scientific">Deinobacterium chartae</name>
    <dbReference type="NCBI Taxonomy" id="521158"/>
    <lineage>
        <taxon>Bacteria</taxon>
        <taxon>Thermotogati</taxon>
        <taxon>Deinococcota</taxon>
        <taxon>Deinococci</taxon>
        <taxon>Deinococcales</taxon>
        <taxon>Deinococcaceae</taxon>
        <taxon>Deinobacterium</taxon>
    </lineage>
</organism>
<evidence type="ECO:0000313" key="9">
    <source>
        <dbReference type="EMBL" id="MBB6099352.1"/>
    </source>
</evidence>
<feature type="domain" description="Type II methyltransferase M.TaqI-like" evidence="8">
    <location>
        <begin position="307"/>
        <end position="529"/>
    </location>
</feature>
<evidence type="ECO:0000256" key="3">
    <source>
        <dbReference type="ARBA" id="ARBA00022679"/>
    </source>
</evidence>
<evidence type="ECO:0000256" key="5">
    <source>
        <dbReference type="ARBA" id="ARBA00047942"/>
    </source>
</evidence>
<dbReference type="EC" id="2.1.1.72" evidence="1"/>
<comment type="caution">
    <text evidence="9">The sequence shown here is derived from an EMBL/GenBank/DDBJ whole genome shotgun (WGS) entry which is preliminary data.</text>
</comment>
<keyword evidence="4" id="KW-0949">S-adenosyl-L-methionine</keyword>
<dbReference type="InterPro" id="IPR011639">
    <property type="entry name" value="MethylTrfase_TaqI-like_dom"/>
</dbReference>
<accession>A0A841I605</accession>
<proteinExistence type="predicted"/>
<dbReference type="AlphaFoldDB" id="A0A841I605"/>
<keyword evidence="10" id="KW-1185">Reference proteome</keyword>
<feature type="region of interest" description="Disordered" evidence="7">
    <location>
        <begin position="1016"/>
        <end position="1038"/>
    </location>
</feature>
<evidence type="ECO:0000313" key="10">
    <source>
        <dbReference type="Proteomes" id="UP000569951"/>
    </source>
</evidence>
<dbReference type="SUPFAM" id="SSF53335">
    <property type="entry name" value="S-adenosyl-L-methionine-dependent methyltransferases"/>
    <property type="match status" value="1"/>
</dbReference>
<dbReference type="GO" id="GO:0032259">
    <property type="term" value="P:methylation"/>
    <property type="evidence" value="ECO:0007669"/>
    <property type="project" value="UniProtKB-KW"/>
</dbReference>
<dbReference type="GO" id="GO:0006304">
    <property type="term" value="P:DNA modification"/>
    <property type="evidence" value="ECO:0007669"/>
    <property type="project" value="InterPro"/>
</dbReference>
<dbReference type="Proteomes" id="UP000569951">
    <property type="component" value="Unassembled WGS sequence"/>
</dbReference>
<dbReference type="PANTHER" id="PTHR33841">
    <property type="entry name" value="DNA METHYLTRANSFERASE YEEA-RELATED"/>
    <property type="match status" value="1"/>
</dbReference>
<dbReference type="EMBL" id="JACHHG010000011">
    <property type="protein sequence ID" value="MBB6099352.1"/>
    <property type="molecule type" value="Genomic_DNA"/>
</dbReference>
<dbReference type="PANTHER" id="PTHR33841:SF1">
    <property type="entry name" value="DNA METHYLTRANSFERASE A"/>
    <property type="match status" value="1"/>
</dbReference>
<dbReference type="Pfam" id="PF07669">
    <property type="entry name" value="Eco57I"/>
    <property type="match status" value="1"/>
</dbReference>
<evidence type="ECO:0000256" key="7">
    <source>
        <dbReference type="SAM" id="MobiDB-lite"/>
    </source>
</evidence>
<reference evidence="9 10" key="1">
    <citation type="submission" date="2020-08" db="EMBL/GenBank/DDBJ databases">
        <title>Genomic Encyclopedia of Type Strains, Phase IV (KMG-IV): sequencing the most valuable type-strain genomes for metagenomic binning, comparative biology and taxonomic classification.</title>
        <authorList>
            <person name="Goeker M."/>
        </authorList>
    </citation>
    <scope>NUCLEOTIDE SEQUENCE [LARGE SCALE GENOMIC DNA]</scope>
    <source>
        <strain evidence="9 10">DSM 21458</strain>
    </source>
</reference>
<keyword evidence="6" id="KW-0175">Coiled coil</keyword>
<protein>
    <recommendedName>
        <fullName evidence="1">site-specific DNA-methyltransferase (adenine-specific)</fullName>
        <ecNumber evidence="1">2.1.1.72</ecNumber>
    </recommendedName>
</protein>
<evidence type="ECO:0000259" key="8">
    <source>
        <dbReference type="Pfam" id="PF07669"/>
    </source>
</evidence>
<keyword evidence="3" id="KW-0808">Transferase</keyword>
<keyword evidence="2" id="KW-0489">Methyltransferase</keyword>
<evidence type="ECO:0000256" key="6">
    <source>
        <dbReference type="SAM" id="Coils"/>
    </source>
</evidence>
<dbReference type="Gene3D" id="3.40.50.150">
    <property type="entry name" value="Vaccinia Virus protein VP39"/>
    <property type="match status" value="1"/>
</dbReference>
<dbReference type="RefSeq" id="WP_183988109.1">
    <property type="nucleotide sequence ID" value="NZ_JACHHG010000011.1"/>
</dbReference>
<comment type="catalytic activity">
    <reaction evidence="5">
        <text>a 2'-deoxyadenosine in DNA + S-adenosyl-L-methionine = an N(6)-methyl-2'-deoxyadenosine in DNA + S-adenosyl-L-homocysteine + H(+)</text>
        <dbReference type="Rhea" id="RHEA:15197"/>
        <dbReference type="Rhea" id="RHEA-COMP:12418"/>
        <dbReference type="Rhea" id="RHEA-COMP:12419"/>
        <dbReference type="ChEBI" id="CHEBI:15378"/>
        <dbReference type="ChEBI" id="CHEBI:57856"/>
        <dbReference type="ChEBI" id="CHEBI:59789"/>
        <dbReference type="ChEBI" id="CHEBI:90615"/>
        <dbReference type="ChEBI" id="CHEBI:90616"/>
        <dbReference type="EC" id="2.1.1.72"/>
    </reaction>
</comment>
<dbReference type="InterPro" id="IPR050953">
    <property type="entry name" value="N4_N6_ade-DNA_methylase"/>
</dbReference>
<evidence type="ECO:0000256" key="2">
    <source>
        <dbReference type="ARBA" id="ARBA00022603"/>
    </source>
</evidence>
<feature type="coiled-coil region" evidence="6">
    <location>
        <begin position="9"/>
        <end position="64"/>
    </location>
</feature>
<dbReference type="InterPro" id="IPR029063">
    <property type="entry name" value="SAM-dependent_MTases_sf"/>
</dbReference>
<evidence type="ECO:0000256" key="1">
    <source>
        <dbReference type="ARBA" id="ARBA00011900"/>
    </source>
</evidence>
<dbReference type="GO" id="GO:0009007">
    <property type="term" value="F:site-specific DNA-methyltransferase (adenine-specific) activity"/>
    <property type="evidence" value="ECO:0007669"/>
    <property type="project" value="UniProtKB-EC"/>
</dbReference>
<gene>
    <name evidence="9" type="ORF">HNR42_002793</name>
</gene>
<sequence>MPALESALRRTLERVIVDARDAAEEAAQQALNHLLLENQRSGDLAHLDENARKLRRRLQAKEKQLGSRDALVRECAYEQWHTMLFAKFLEANDLLMHPAGVSVTLSDCAELAQEEGETDAYMVAAKYAALMLPGIFRPQAPLLQVRFAPEHRQKLEALLEAIPQPTFTSDDGLGWVYQFWQARRKEQVNRSGRKIEGADISPVTQLFTEHYMVQFMLHNTIGAWWTARHPDVPLPTEKSYLRLLEDGTPAAGAFDGWPKTVRELKVIDPCCGSGHFLVAAFALLKRLRMIEENLSEAEAAEAVLRDNLYGLELDPRCTQLAAFNLTLEAWKSGGYRPIPIPNVACSGTPIGADVDDWLALSEDINTRMVLKALHKEFKDATSLGSLINPAQTITETVGFLGKHVLDDLAGLVGRLAKGEKAADPASAIFGEAVEGIAKAARLLSGQYHLVITNVPYLARGKQGAVLAEFIERRYAAGKADLATAFVERCREFTLPGGTYSLVTPQNWLFLGSYKKLRENLLKEQRWDWVARLGTGAFETISGEVVNVALFALSNTKPHPEHHMMGLDVSTPKTIGGKEQALIHGEALRLEQVNQTRNSDSIITLSGSERRPLLGSVCDSIKGLTTGDGERLIRAFWEFDQWDDDWEYFRSTTDETAFYGGCSNLFLWSKGNGPLHTLPGARFYAQGAWGKKGVLISQMRSLYATLYTGEPHDNKTAVLIPSDERNLPALWAFCSSKDFELEVRKINQKVNVDNGYFEKIEFDLAYWQQVAAEKYPNGLPEPYSNDPTQWLFKGTINDTTEPLQVAMARLLGYRWPDQVEDGVVSDEDGIVCLPAVAGERPAHERLLDTLAQGFGRDWTPAKLTELLTQAGSPDLPTWLRDKFFEQHAKLFHHRPFLWHVWDGRKDGFSAVVNYHRLDRPKLEKLTYTYLGNWISQQQAAMDANTPGAEARLVAAKELQGKLEAILKGEPPLDIYVRWKPLHEQPMGWEPDLNDGVRLNIRPFVMAGVLRAKVNVKWGKDRGNDPKPNASGTTERHNDLHLTLEEKRKAREAQGVLA</sequence>
<dbReference type="PRINTS" id="PR00507">
    <property type="entry name" value="N12N6MTFRASE"/>
</dbReference>